<reference evidence="5 6" key="1">
    <citation type="submission" date="2014-12" db="EMBL/GenBank/DDBJ databases">
        <title>Mercury Reductase activity and rhizosphere competence traits in the genome of root associated Photobacterium halotolerans MELD1.</title>
        <authorList>
            <person name="Mathew D.C."/>
            <person name="Huang C.-C."/>
        </authorList>
    </citation>
    <scope>NUCLEOTIDE SEQUENCE [LARGE SCALE GENOMIC DNA]</scope>
    <source>
        <strain evidence="5 6">MELD1</strain>
    </source>
</reference>
<dbReference type="GO" id="GO:0006574">
    <property type="term" value="P:L-valine catabolic process"/>
    <property type="evidence" value="ECO:0007669"/>
    <property type="project" value="TreeGrafter"/>
</dbReference>
<dbReference type="SUPFAM" id="SSF52096">
    <property type="entry name" value="ClpP/crotonase"/>
    <property type="match status" value="1"/>
</dbReference>
<dbReference type="NCBIfam" id="NF004127">
    <property type="entry name" value="PRK05617.1"/>
    <property type="match status" value="1"/>
</dbReference>
<dbReference type="InterPro" id="IPR045004">
    <property type="entry name" value="ECH_dom"/>
</dbReference>
<dbReference type="CDD" id="cd06558">
    <property type="entry name" value="crotonase-like"/>
    <property type="match status" value="1"/>
</dbReference>
<proteinExistence type="predicted"/>
<evidence type="ECO:0000256" key="1">
    <source>
        <dbReference type="ARBA" id="ARBA00001709"/>
    </source>
</evidence>
<keyword evidence="3" id="KW-0378">Hydrolase</keyword>
<evidence type="ECO:0000313" key="5">
    <source>
        <dbReference type="EMBL" id="KKC99149.1"/>
    </source>
</evidence>
<accession>A0A0F5VCF2</accession>
<dbReference type="InterPro" id="IPR032259">
    <property type="entry name" value="HIBYL-CoA-H"/>
</dbReference>
<comment type="caution">
    <text evidence="5">The sequence shown here is derived from an EMBL/GenBank/DDBJ whole genome shotgun (WGS) entry which is preliminary data.</text>
</comment>
<organism evidence="5 6">
    <name type="scientific">Photobacterium halotolerans</name>
    <dbReference type="NCBI Taxonomy" id="265726"/>
    <lineage>
        <taxon>Bacteria</taxon>
        <taxon>Pseudomonadati</taxon>
        <taxon>Pseudomonadota</taxon>
        <taxon>Gammaproteobacteria</taxon>
        <taxon>Vibrionales</taxon>
        <taxon>Vibrionaceae</taxon>
        <taxon>Photobacterium</taxon>
    </lineage>
</organism>
<dbReference type="RefSeq" id="WP_046221458.1">
    <property type="nucleotide sequence ID" value="NZ_JWYV01000013.1"/>
</dbReference>
<dbReference type="OrthoDB" id="9790967at2"/>
<dbReference type="EC" id="3.1.2.4" evidence="2"/>
<dbReference type="InterPro" id="IPR029045">
    <property type="entry name" value="ClpP/crotonase-like_dom_sf"/>
</dbReference>
<dbReference type="PANTHER" id="PTHR43176">
    <property type="entry name" value="3-HYDROXYISOBUTYRYL-COA HYDROLASE-RELATED"/>
    <property type="match status" value="1"/>
</dbReference>
<dbReference type="GO" id="GO:0005829">
    <property type="term" value="C:cytosol"/>
    <property type="evidence" value="ECO:0007669"/>
    <property type="project" value="TreeGrafter"/>
</dbReference>
<dbReference type="STRING" id="265726.KY46_14480"/>
<dbReference type="Proteomes" id="UP000033633">
    <property type="component" value="Unassembled WGS sequence"/>
</dbReference>
<dbReference type="GO" id="GO:0003860">
    <property type="term" value="F:3-hydroxyisobutyryl-CoA hydrolase activity"/>
    <property type="evidence" value="ECO:0007669"/>
    <property type="project" value="UniProtKB-EC"/>
</dbReference>
<name>A0A0F5VCF2_9GAMM</name>
<evidence type="ECO:0000259" key="4">
    <source>
        <dbReference type="Pfam" id="PF16113"/>
    </source>
</evidence>
<evidence type="ECO:0000256" key="3">
    <source>
        <dbReference type="ARBA" id="ARBA00022801"/>
    </source>
</evidence>
<dbReference type="EMBL" id="JWYV01000013">
    <property type="protein sequence ID" value="KKC99149.1"/>
    <property type="molecule type" value="Genomic_DNA"/>
</dbReference>
<keyword evidence="6" id="KW-1185">Reference proteome</keyword>
<protein>
    <recommendedName>
        <fullName evidence="2">3-hydroxyisobutyryl-CoA hydrolase</fullName>
        <ecNumber evidence="2">3.1.2.4</ecNumber>
    </recommendedName>
</protein>
<feature type="domain" description="Enoyl-CoA hydratase/isomerase" evidence="4">
    <location>
        <begin position="18"/>
        <end position="366"/>
    </location>
</feature>
<dbReference type="PATRIC" id="fig|265726.11.peg.1140"/>
<evidence type="ECO:0000256" key="2">
    <source>
        <dbReference type="ARBA" id="ARBA00011915"/>
    </source>
</evidence>
<dbReference type="Gene3D" id="3.90.226.10">
    <property type="entry name" value="2-enoyl-CoA Hydratase, Chain A, domain 1"/>
    <property type="match status" value="1"/>
</dbReference>
<comment type="catalytic activity">
    <reaction evidence="1">
        <text>3-hydroxy-2-methylpropanoyl-CoA + H2O = 3-hydroxy-2-methylpropanoate + CoA + H(+)</text>
        <dbReference type="Rhea" id="RHEA:20888"/>
        <dbReference type="ChEBI" id="CHEBI:11805"/>
        <dbReference type="ChEBI" id="CHEBI:15377"/>
        <dbReference type="ChEBI" id="CHEBI:15378"/>
        <dbReference type="ChEBI" id="CHEBI:57287"/>
        <dbReference type="ChEBI" id="CHEBI:57340"/>
        <dbReference type="EC" id="3.1.2.4"/>
    </reaction>
</comment>
<gene>
    <name evidence="5" type="ORF">KY46_14480</name>
</gene>
<dbReference type="Pfam" id="PF16113">
    <property type="entry name" value="ECH_2"/>
    <property type="match status" value="1"/>
</dbReference>
<sequence>MTGTMTFNELECTDGSRIGVAALDNPAALNALTLPMLKQLSTQLADWESDSNIACVFLHSEHSKAFCAGGDVRAMYHAMLEAESHKQAGESGASPEAFLTEYFSVEYRCDYQIHQYKKPLIVWGEGIVMGGGIGLYMGASHRVVTPTSILAMPEITIGLYPDVGGTWFLNQLPAGIGLFLGLTGARVNASDALDLKMADYILLAEHKQAVLSGLQAIDWQQVGDSGKAVTNCLSQLAESAKSAWPPSQMIPYFPQIQAASVGRDLSEICQQIQSIDGLGTWLETAKSTLKQGSPVTAHICYRQMTSYKALSLADCFRLELGLSVRCGMLGEFQEGVRARLIDKCGEPKWIFPTVSAVDSSVIDDLFAPMWSEDDHPLRDLGKE</sequence>
<dbReference type="PANTHER" id="PTHR43176:SF3">
    <property type="entry name" value="3-HYDROXYISOBUTYRYL-COA HYDROLASE, MITOCHONDRIAL"/>
    <property type="match status" value="1"/>
</dbReference>
<evidence type="ECO:0000313" key="6">
    <source>
        <dbReference type="Proteomes" id="UP000033633"/>
    </source>
</evidence>
<dbReference type="AlphaFoldDB" id="A0A0F5VCF2"/>